<reference evidence="1" key="1">
    <citation type="submission" date="2022-03" db="EMBL/GenBank/DDBJ databases">
        <authorList>
            <person name="Sayadi A."/>
        </authorList>
    </citation>
    <scope>NUCLEOTIDE SEQUENCE</scope>
</reference>
<accession>A0A9P0LAA4</accession>
<name>A0A9P0LAA4_ACAOB</name>
<organism evidence="1 2">
    <name type="scientific">Acanthoscelides obtectus</name>
    <name type="common">Bean weevil</name>
    <name type="synonym">Bruchus obtectus</name>
    <dbReference type="NCBI Taxonomy" id="200917"/>
    <lineage>
        <taxon>Eukaryota</taxon>
        <taxon>Metazoa</taxon>
        <taxon>Ecdysozoa</taxon>
        <taxon>Arthropoda</taxon>
        <taxon>Hexapoda</taxon>
        <taxon>Insecta</taxon>
        <taxon>Pterygota</taxon>
        <taxon>Neoptera</taxon>
        <taxon>Endopterygota</taxon>
        <taxon>Coleoptera</taxon>
        <taxon>Polyphaga</taxon>
        <taxon>Cucujiformia</taxon>
        <taxon>Chrysomeloidea</taxon>
        <taxon>Chrysomelidae</taxon>
        <taxon>Bruchinae</taxon>
        <taxon>Bruchini</taxon>
        <taxon>Acanthoscelides</taxon>
    </lineage>
</organism>
<gene>
    <name evidence="1" type="ORF">ACAOBT_LOCUS19799</name>
</gene>
<dbReference type="AlphaFoldDB" id="A0A9P0LAA4"/>
<dbReference type="Proteomes" id="UP001152888">
    <property type="component" value="Unassembled WGS sequence"/>
</dbReference>
<sequence>MRGTINPKRLSIVLEEMPLEYESEIYFMTLPDEHQNLCIFQNQIR</sequence>
<comment type="caution">
    <text evidence="1">The sequence shown here is derived from an EMBL/GenBank/DDBJ whole genome shotgun (WGS) entry which is preliminary data.</text>
</comment>
<keyword evidence="2" id="KW-1185">Reference proteome</keyword>
<proteinExistence type="predicted"/>
<evidence type="ECO:0000313" key="1">
    <source>
        <dbReference type="EMBL" id="CAH1990653.1"/>
    </source>
</evidence>
<protein>
    <submittedName>
        <fullName evidence="1">Uncharacterized protein</fullName>
    </submittedName>
</protein>
<evidence type="ECO:0000313" key="2">
    <source>
        <dbReference type="Proteomes" id="UP001152888"/>
    </source>
</evidence>
<dbReference type="EMBL" id="CAKOFQ010007094">
    <property type="protein sequence ID" value="CAH1990653.1"/>
    <property type="molecule type" value="Genomic_DNA"/>
</dbReference>